<feature type="transmembrane region" description="Helical" evidence="9">
    <location>
        <begin position="142"/>
        <end position="160"/>
    </location>
</feature>
<reference evidence="11 12" key="1">
    <citation type="submission" date="2018-10" db="EMBL/GenBank/DDBJ databases">
        <title>Comamonadaceae CDC group NO-1 genome sequencing and assembly.</title>
        <authorList>
            <person name="Bernier A.-M."/>
            <person name="Bernard K."/>
        </authorList>
    </citation>
    <scope>NUCLEOTIDE SEQUENCE [LARGE SCALE GENOMIC DNA]</scope>
    <source>
        <strain evidence="11 12">NML970147</strain>
    </source>
</reference>
<feature type="domain" description="Tripartite ATP-independent periplasmic transporters DctQ component" evidence="10">
    <location>
        <begin position="38"/>
        <end position="168"/>
    </location>
</feature>
<evidence type="ECO:0000256" key="5">
    <source>
        <dbReference type="ARBA" id="ARBA00022692"/>
    </source>
</evidence>
<sequence length="175" mass="19491">MPAPQAHNPPAPAVRGWYGRLMQVCGAVAAMLFGAMGVLIASDVVLRNLGLHWIVASTEISEYMLMVATFIAAPWLLYHNGHIRIDLLVQKLPLRWALRLELLCDALAFAVCAVLAWQSVRVARDAAQQGAMVFKEWMFPEWWLSVPLLLGAVLLAMEFARRALRAWRMLARTGG</sequence>
<evidence type="ECO:0000256" key="8">
    <source>
        <dbReference type="ARBA" id="ARBA00038436"/>
    </source>
</evidence>
<dbReference type="RefSeq" id="WP_122238807.1">
    <property type="nucleotide sequence ID" value="NZ_RDQM01000011.1"/>
</dbReference>
<evidence type="ECO:0000256" key="2">
    <source>
        <dbReference type="ARBA" id="ARBA00022448"/>
    </source>
</evidence>
<dbReference type="AlphaFoldDB" id="A0A3M6Q232"/>
<keyword evidence="3" id="KW-1003">Cell membrane</keyword>
<comment type="subcellular location">
    <subcellularLocation>
        <location evidence="1 9">Cell inner membrane</location>
        <topology evidence="1 9">Multi-pass membrane protein</topology>
    </subcellularLocation>
</comment>
<dbReference type="GO" id="GO:0005886">
    <property type="term" value="C:plasma membrane"/>
    <property type="evidence" value="ECO:0007669"/>
    <property type="project" value="UniProtKB-SubCell"/>
</dbReference>
<dbReference type="PANTHER" id="PTHR35011:SF2">
    <property type="entry name" value="2,3-DIKETO-L-GULONATE TRAP TRANSPORTER SMALL PERMEASE PROTEIN YIAM"/>
    <property type="match status" value="1"/>
</dbReference>
<proteinExistence type="inferred from homology"/>
<comment type="subunit">
    <text evidence="9">The complex comprises the extracytoplasmic solute receptor protein and the two transmembrane proteins.</text>
</comment>
<gene>
    <name evidence="11" type="ORF">EBQ26_09430</name>
</gene>
<keyword evidence="5 9" id="KW-0812">Transmembrane</keyword>
<accession>A0A3M6Q232</accession>
<evidence type="ECO:0000313" key="11">
    <source>
        <dbReference type="EMBL" id="RMW96794.1"/>
    </source>
</evidence>
<evidence type="ECO:0000256" key="9">
    <source>
        <dbReference type="RuleBase" id="RU369079"/>
    </source>
</evidence>
<keyword evidence="2 9" id="KW-0813">Transport</keyword>
<evidence type="ECO:0000256" key="6">
    <source>
        <dbReference type="ARBA" id="ARBA00022989"/>
    </source>
</evidence>
<dbReference type="GO" id="GO:0015740">
    <property type="term" value="P:C4-dicarboxylate transport"/>
    <property type="evidence" value="ECO:0007669"/>
    <property type="project" value="TreeGrafter"/>
</dbReference>
<dbReference type="GO" id="GO:0022857">
    <property type="term" value="F:transmembrane transporter activity"/>
    <property type="evidence" value="ECO:0007669"/>
    <property type="project" value="UniProtKB-UniRule"/>
</dbReference>
<feature type="transmembrane region" description="Helical" evidence="9">
    <location>
        <begin position="21"/>
        <end position="40"/>
    </location>
</feature>
<dbReference type="Proteomes" id="UP000267521">
    <property type="component" value="Unassembled WGS sequence"/>
</dbReference>
<evidence type="ECO:0000256" key="1">
    <source>
        <dbReference type="ARBA" id="ARBA00004429"/>
    </source>
</evidence>
<feature type="transmembrane region" description="Helical" evidence="9">
    <location>
        <begin position="60"/>
        <end position="78"/>
    </location>
</feature>
<dbReference type="PANTHER" id="PTHR35011">
    <property type="entry name" value="2,3-DIKETO-L-GULONATE TRAP TRANSPORTER SMALL PERMEASE PROTEIN YIAM"/>
    <property type="match status" value="1"/>
</dbReference>
<name>A0A3M6Q232_9BURK</name>
<evidence type="ECO:0000256" key="4">
    <source>
        <dbReference type="ARBA" id="ARBA00022519"/>
    </source>
</evidence>
<feature type="transmembrane region" description="Helical" evidence="9">
    <location>
        <begin position="98"/>
        <end position="117"/>
    </location>
</feature>
<evidence type="ECO:0000256" key="7">
    <source>
        <dbReference type="ARBA" id="ARBA00023136"/>
    </source>
</evidence>
<evidence type="ECO:0000259" key="10">
    <source>
        <dbReference type="Pfam" id="PF04290"/>
    </source>
</evidence>
<dbReference type="InterPro" id="IPR055348">
    <property type="entry name" value="DctQ"/>
</dbReference>
<evidence type="ECO:0000256" key="3">
    <source>
        <dbReference type="ARBA" id="ARBA00022475"/>
    </source>
</evidence>
<dbReference type="EMBL" id="RDQM01000011">
    <property type="protein sequence ID" value="RMW96794.1"/>
    <property type="molecule type" value="Genomic_DNA"/>
</dbReference>
<organism evidence="11 12">
    <name type="scientific">Allofranklinella schreckenbergeri</name>
    <dbReference type="NCBI Taxonomy" id="1076744"/>
    <lineage>
        <taxon>Bacteria</taxon>
        <taxon>Pseudomonadati</taxon>
        <taxon>Pseudomonadota</taxon>
        <taxon>Betaproteobacteria</taxon>
        <taxon>Burkholderiales</taxon>
        <taxon>Comamonadaceae</taxon>
        <taxon>Allofranklinella</taxon>
    </lineage>
</organism>
<comment type="caution">
    <text evidence="11">The sequence shown here is derived from an EMBL/GenBank/DDBJ whole genome shotgun (WGS) entry which is preliminary data.</text>
</comment>
<comment type="function">
    <text evidence="9">Part of the tripartite ATP-independent periplasmic (TRAP) transport system.</text>
</comment>
<comment type="similarity">
    <text evidence="8 9">Belongs to the TRAP transporter small permease family.</text>
</comment>
<dbReference type="InterPro" id="IPR007387">
    <property type="entry name" value="TRAP_DctQ"/>
</dbReference>
<evidence type="ECO:0000313" key="12">
    <source>
        <dbReference type="Proteomes" id="UP000267521"/>
    </source>
</evidence>
<protein>
    <recommendedName>
        <fullName evidence="9">TRAP transporter small permease protein</fullName>
    </recommendedName>
</protein>
<keyword evidence="7 9" id="KW-0472">Membrane</keyword>
<keyword evidence="4 9" id="KW-0997">Cell inner membrane</keyword>
<dbReference type="Pfam" id="PF04290">
    <property type="entry name" value="DctQ"/>
    <property type="match status" value="1"/>
</dbReference>
<keyword evidence="6 9" id="KW-1133">Transmembrane helix</keyword>